<sequence length="63" mass="7163">MAGERYIRSIEDVETVITHAKLSGGELKCLTQVLSFASREDFQDKYKFLELDSALMNTLHKGQ</sequence>
<protein>
    <submittedName>
        <fullName evidence="1">Uncharacterized protein</fullName>
    </submittedName>
</protein>
<evidence type="ECO:0000313" key="2">
    <source>
        <dbReference type="Proteomes" id="UP001233999"/>
    </source>
</evidence>
<name>A0AAD8EHL3_DIPPU</name>
<feature type="non-terminal residue" evidence="1">
    <location>
        <position position="1"/>
    </location>
</feature>
<dbReference type="Proteomes" id="UP001233999">
    <property type="component" value="Unassembled WGS sequence"/>
</dbReference>
<dbReference type="EMBL" id="JASPKZ010004545">
    <property type="protein sequence ID" value="KAJ9590234.1"/>
    <property type="molecule type" value="Genomic_DNA"/>
</dbReference>
<proteinExistence type="predicted"/>
<gene>
    <name evidence="1" type="ORF">L9F63_016654</name>
</gene>
<keyword evidence="2" id="KW-1185">Reference proteome</keyword>
<dbReference type="AlphaFoldDB" id="A0AAD8EHL3"/>
<comment type="caution">
    <text evidence="1">The sequence shown here is derived from an EMBL/GenBank/DDBJ whole genome shotgun (WGS) entry which is preliminary data.</text>
</comment>
<accession>A0AAD8EHL3</accession>
<reference evidence="1" key="1">
    <citation type="journal article" date="2023" name="IScience">
        <title>Live-bearing cockroach genome reveals convergent evolutionary mechanisms linked to viviparity in insects and beyond.</title>
        <authorList>
            <person name="Fouks B."/>
            <person name="Harrison M.C."/>
            <person name="Mikhailova A.A."/>
            <person name="Marchal E."/>
            <person name="English S."/>
            <person name="Carruthers M."/>
            <person name="Jennings E.C."/>
            <person name="Chiamaka E.L."/>
            <person name="Frigard R.A."/>
            <person name="Pippel M."/>
            <person name="Attardo G.M."/>
            <person name="Benoit J.B."/>
            <person name="Bornberg-Bauer E."/>
            <person name="Tobe S.S."/>
        </authorList>
    </citation>
    <scope>NUCLEOTIDE SEQUENCE</scope>
    <source>
        <strain evidence="1">Stay&amp;Tobe</strain>
    </source>
</reference>
<evidence type="ECO:0000313" key="1">
    <source>
        <dbReference type="EMBL" id="KAJ9590234.1"/>
    </source>
</evidence>
<organism evidence="1 2">
    <name type="scientific">Diploptera punctata</name>
    <name type="common">Pacific beetle cockroach</name>
    <dbReference type="NCBI Taxonomy" id="6984"/>
    <lineage>
        <taxon>Eukaryota</taxon>
        <taxon>Metazoa</taxon>
        <taxon>Ecdysozoa</taxon>
        <taxon>Arthropoda</taxon>
        <taxon>Hexapoda</taxon>
        <taxon>Insecta</taxon>
        <taxon>Pterygota</taxon>
        <taxon>Neoptera</taxon>
        <taxon>Polyneoptera</taxon>
        <taxon>Dictyoptera</taxon>
        <taxon>Blattodea</taxon>
        <taxon>Blaberoidea</taxon>
        <taxon>Blaberidae</taxon>
        <taxon>Diplopterinae</taxon>
        <taxon>Diploptera</taxon>
    </lineage>
</organism>
<reference evidence="1" key="2">
    <citation type="submission" date="2023-05" db="EMBL/GenBank/DDBJ databases">
        <authorList>
            <person name="Fouks B."/>
        </authorList>
    </citation>
    <scope>NUCLEOTIDE SEQUENCE</scope>
    <source>
        <strain evidence="1">Stay&amp;Tobe</strain>
        <tissue evidence="1">Testes</tissue>
    </source>
</reference>